<proteinExistence type="predicted"/>
<feature type="domain" description="DSBA-like thioredoxin" evidence="1">
    <location>
        <begin position="3"/>
        <end position="207"/>
    </location>
</feature>
<evidence type="ECO:0000313" key="3">
    <source>
        <dbReference type="Proteomes" id="UP001332243"/>
    </source>
</evidence>
<protein>
    <submittedName>
        <fullName evidence="2">DsbA family oxidoreductase</fullName>
    </submittedName>
</protein>
<dbReference type="InterPro" id="IPR001853">
    <property type="entry name" value="DSBA-like_thioredoxin_dom"/>
</dbReference>
<dbReference type="Gene3D" id="3.40.30.10">
    <property type="entry name" value="Glutaredoxin"/>
    <property type="match status" value="1"/>
</dbReference>
<organism evidence="2 3">
    <name type="scientific">Plantactinospora sonchi</name>
    <dbReference type="NCBI Taxonomy" id="1544735"/>
    <lineage>
        <taxon>Bacteria</taxon>
        <taxon>Bacillati</taxon>
        <taxon>Actinomycetota</taxon>
        <taxon>Actinomycetes</taxon>
        <taxon>Micromonosporales</taxon>
        <taxon>Micromonosporaceae</taxon>
        <taxon>Plantactinospora</taxon>
    </lineage>
</organism>
<dbReference type="Proteomes" id="UP001332243">
    <property type="component" value="Unassembled WGS sequence"/>
</dbReference>
<comment type="caution">
    <text evidence="2">The sequence shown here is derived from an EMBL/GenBank/DDBJ whole genome shotgun (WGS) entry which is preliminary data.</text>
</comment>
<keyword evidence="3" id="KW-1185">Reference proteome</keyword>
<evidence type="ECO:0000259" key="1">
    <source>
        <dbReference type="Pfam" id="PF01323"/>
    </source>
</evidence>
<dbReference type="Pfam" id="PF01323">
    <property type="entry name" value="DSBA"/>
    <property type="match status" value="1"/>
</dbReference>
<gene>
    <name evidence="2" type="ORF">V1633_08415</name>
</gene>
<dbReference type="PANTHER" id="PTHR13887:SF41">
    <property type="entry name" value="THIOREDOXIN SUPERFAMILY PROTEIN"/>
    <property type="match status" value="1"/>
</dbReference>
<dbReference type="EMBL" id="JAZGQK010000006">
    <property type="protein sequence ID" value="MEE6258512.1"/>
    <property type="molecule type" value="Genomic_DNA"/>
</dbReference>
<sequence>MEIEIYADVVCPWCYIGTQRLTEALKSFDGEVTVRYRPFQLDPSPVPEPRPTLEMLAEKFGGPERARQITEHTASVAAGAGLELRFDRAVAANTFDAHRLVWYAEQHGGYAEQRGGSAELVTALYRAHFVDGVDVGSRPALAGVAATVGLDESDVRRFLDSSEGVTELRAALREAHELGVTSVPMFVLAGKYAVAGAQEPETLLAALREVRRREAES</sequence>
<reference evidence="2 3" key="1">
    <citation type="submission" date="2024-01" db="EMBL/GenBank/DDBJ databases">
        <title>Genome insights into Plantactinospora sonchi sp. nov.</title>
        <authorList>
            <person name="Wang L."/>
        </authorList>
    </citation>
    <scope>NUCLEOTIDE SEQUENCE [LARGE SCALE GENOMIC DNA]</scope>
    <source>
        <strain evidence="2 3">NEAU-QY2</strain>
    </source>
</reference>
<accession>A0ABU7RPU9</accession>
<dbReference type="InterPro" id="IPR036249">
    <property type="entry name" value="Thioredoxin-like_sf"/>
</dbReference>
<dbReference type="CDD" id="cd03024">
    <property type="entry name" value="DsbA_FrnE"/>
    <property type="match status" value="1"/>
</dbReference>
<dbReference type="PANTHER" id="PTHR13887">
    <property type="entry name" value="GLUTATHIONE S-TRANSFERASE KAPPA"/>
    <property type="match status" value="1"/>
</dbReference>
<dbReference type="RefSeq" id="WP_331213616.1">
    <property type="nucleotide sequence ID" value="NZ_JAZGQK010000006.1"/>
</dbReference>
<dbReference type="SUPFAM" id="SSF52833">
    <property type="entry name" value="Thioredoxin-like"/>
    <property type="match status" value="1"/>
</dbReference>
<evidence type="ECO:0000313" key="2">
    <source>
        <dbReference type="EMBL" id="MEE6258512.1"/>
    </source>
</evidence>
<name>A0ABU7RPU9_9ACTN</name>